<comment type="subcellular location">
    <subcellularLocation>
        <location evidence="1">Cell membrane</location>
        <topology evidence="1">Peripheral membrane protein</topology>
    </subcellularLocation>
</comment>
<evidence type="ECO:0000256" key="4">
    <source>
        <dbReference type="SAM" id="MobiDB-lite"/>
    </source>
</evidence>
<evidence type="ECO:0000256" key="1">
    <source>
        <dbReference type="ARBA" id="ARBA00004202"/>
    </source>
</evidence>
<feature type="compositionally biased region" description="Basic and acidic residues" evidence="4">
    <location>
        <begin position="132"/>
        <end position="147"/>
    </location>
</feature>
<dbReference type="SMART" id="SM00072">
    <property type="entry name" value="GuKc"/>
    <property type="match status" value="1"/>
</dbReference>
<dbReference type="GO" id="GO:0005737">
    <property type="term" value="C:cytoplasm"/>
    <property type="evidence" value="ECO:0007669"/>
    <property type="project" value="TreeGrafter"/>
</dbReference>
<dbReference type="Pfam" id="PF00625">
    <property type="entry name" value="Guanylate_kin"/>
    <property type="match status" value="1"/>
</dbReference>
<dbReference type="InterPro" id="IPR027417">
    <property type="entry name" value="P-loop_NTPase"/>
</dbReference>
<keyword evidence="3" id="KW-0472">Membrane</keyword>
<dbReference type="PANTHER" id="PTHR10316:SF10">
    <property type="entry name" value="MEMBRANE-ASSOCIATED GUANYLATE KINASE, WW AND PDZ DOMAIN-CONTAINING PROTEIN 3"/>
    <property type="match status" value="1"/>
</dbReference>
<evidence type="ECO:0000259" key="5">
    <source>
        <dbReference type="PROSITE" id="PS50052"/>
    </source>
</evidence>
<dbReference type="InterPro" id="IPR008145">
    <property type="entry name" value="GK/Ca_channel_bsu"/>
</dbReference>
<keyword evidence="2" id="KW-1003">Cell membrane</keyword>
<dbReference type="GO" id="GO:0005911">
    <property type="term" value="C:cell-cell junction"/>
    <property type="evidence" value="ECO:0007669"/>
    <property type="project" value="TreeGrafter"/>
</dbReference>
<dbReference type="GO" id="GO:0005886">
    <property type="term" value="C:plasma membrane"/>
    <property type="evidence" value="ECO:0007669"/>
    <property type="project" value="UniProtKB-SubCell"/>
</dbReference>
<dbReference type="PROSITE" id="PS00856">
    <property type="entry name" value="GUANYLATE_KINASE_1"/>
    <property type="match status" value="1"/>
</dbReference>
<proteinExistence type="predicted"/>
<feature type="compositionally biased region" description="Basic and acidic residues" evidence="4">
    <location>
        <begin position="94"/>
        <end position="113"/>
    </location>
</feature>
<organism evidence="6 7">
    <name type="scientific">Knipowitschia caucasica</name>
    <name type="common">Caucasian dwarf goby</name>
    <name type="synonym">Pomatoschistus caucasicus</name>
    <dbReference type="NCBI Taxonomy" id="637954"/>
    <lineage>
        <taxon>Eukaryota</taxon>
        <taxon>Metazoa</taxon>
        <taxon>Chordata</taxon>
        <taxon>Craniata</taxon>
        <taxon>Vertebrata</taxon>
        <taxon>Euteleostomi</taxon>
        <taxon>Actinopterygii</taxon>
        <taxon>Neopterygii</taxon>
        <taxon>Teleostei</taxon>
        <taxon>Neoteleostei</taxon>
        <taxon>Acanthomorphata</taxon>
        <taxon>Gobiaria</taxon>
        <taxon>Gobiiformes</taxon>
        <taxon>Gobioidei</taxon>
        <taxon>Gobiidae</taxon>
        <taxon>Gobiinae</taxon>
        <taxon>Knipowitschia</taxon>
    </lineage>
</organism>
<protein>
    <recommendedName>
        <fullName evidence="5">Guanylate kinase-like domain-containing protein</fullName>
    </recommendedName>
</protein>
<dbReference type="GO" id="GO:0007165">
    <property type="term" value="P:signal transduction"/>
    <property type="evidence" value="ECO:0007669"/>
    <property type="project" value="TreeGrafter"/>
</dbReference>
<feature type="domain" description="Guanylate kinase-like" evidence="5">
    <location>
        <begin position="14"/>
        <end position="84"/>
    </location>
</feature>
<dbReference type="PROSITE" id="PS50052">
    <property type="entry name" value="GUANYLATE_KINASE_2"/>
    <property type="match status" value="1"/>
</dbReference>
<dbReference type="PANTHER" id="PTHR10316">
    <property type="entry name" value="MEMBRANE ASSOCIATED GUANYLATE KINASE-RELATED"/>
    <property type="match status" value="1"/>
</dbReference>
<evidence type="ECO:0000256" key="2">
    <source>
        <dbReference type="ARBA" id="ARBA00022475"/>
    </source>
</evidence>
<name>A0AAV2LZE2_KNICA</name>
<accession>A0AAV2LZE2</accession>
<dbReference type="SUPFAM" id="SSF52540">
    <property type="entry name" value="P-loop containing nucleoside triphosphate hydrolases"/>
    <property type="match status" value="1"/>
</dbReference>
<gene>
    <name evidence="6" type="ORF">KC01_LOCUS33595</name>
</gene>
<dbReference type="AlphaFoldDB" id="A0AAV2LZE2"/>
<evidence type="ECO:0000313" key="6">
    <source>
        <dbReference type="EMBL" id="CAL1606411.1"/>
    </source>
</evidence>
<keyword evidence="7" id="KW-1185">Reference proteome</keyword>
<dbReference type="Proteomes" id="UP001497482">
    <property type="component" value="Chromosome 5"/>
</dbReference>
<dbReference type="Gene3D" id="3.30.63.10">
    <property type="entry name" value="Guanylate Kinase phosphate binding domain"/>
    <property type="match status" value="1"/>
</dbReference>
<evidence type="ECO:0000256" key="3">
    <source>
        <dbReference type="ARBA" id="ARBA00023136"/>
    </source>
</evidence>
<reference evidence="6 7" key="1">
    <citation type="submission" date="2024-04" db="EMBL/GenBank/DDBJ databases">
        <authorList>
            <person name="Waldvogel A.-M."/>
            <person name="Schoenle A."/>
        </authorList>
    </citation>
    <scope>NUCLEOTIDE SEQUENCE [LARGE SCALE GENOMIC DNA]</scope>
</reference>
<feature type="region of interest" description="Disordered" evidence="4">
    <location>
        <begin position="80"/>
        <end position="147"/>
    </location>
</feature>
<dbReference type="InterPro" id="IPR008144">
    <property type="entry name" value="Guanylate_kin-like_dom"/>
</dbReference>
<evidence type="ECO:0000313" key="7">
    <source>
        <dbReference type="Proteomes" id="UP001497482"/>
    </source>
</evidence>
<dbReference type="InterPro" id="IPR020590">
    <property type="entry name" value="Guanylate_kinase_CS"/>
</dbReference>
<dbReference type="EMBL" id="OZ035827">
    <property type="protein sequence ID" value="CAL1606411.1"/>
    <property type="molecule type" value="Genomic_DNA"/>
</dbReference>
<sequence length="147" mass="16484">MKFLSCKVLNTDLRHYLSLQFQKGSLDHKLQQVIRDNLYLRTIPCTTRQPREGEVPGVDYNFISVGEFRELDESGLLLESGTYDVDEPQPRTGDGPEPKLVLKMDRTQARAGEEEGGGGQLAPGGCPTDTAWRYKQEEAKEDRGKGL</sequence>